<dbReference type="AlphaFoldDB" id="A0A9X3RZ09"/>
<evidence type="ECO:0000313" key="7">
    <source>
        <dbReference type="Proteomes" id="UP001149140"/>
    </source>
</evidence>
<dbReference type="PROSITE" id="PS50931">
    <property type="entry name" value="HTH_LYSR"/>
    <property type="match status" value="1"/>
</dbReference>
<comment type="caution">
    <text evidence="6">The sequence shown here is derived from an EMBL/GenBank/DDBJ whole genome shotgun (WGS) entry which is preliminary data.</text>
</comment>
<gene>
    <name evidence="6" type="ORF">OM076_08970</name>
</gene>
<evidence type="ECO:0000256" key="4">
    <source>
        <dbReference type="ARBA" id="ARBA00023163"/>
    </source>
</evidence>
<keyword evidence="7" id="KW-1185">Reference proteome</keyword>
<evidence type="ECO:0000256" key="3">
    <source>
        <dbReference type="ARBA" id="ARBA00023125"/>
    </source>
</evidence>
<organism evidence="6 7">
    <name type="scientific">Solirubrobacter ginsenosidimutans</name>
    <dbReference type="NCBI Taxonomy" id="490573"/>
    <lineage>
        <taxon>Bacteria</taxon>
        <taxon>Bacillati</taxon>
        <taxon>Actinomycetota</taxon>
        <taxon>Thermoleophilia</taxon>
        <taxon>Solirubrobacterales</taxon>
        <taxon>Solirubrobacteraceae</taxon>
        <taxon>Solirubrobacter</taxon>
    </lineage>
</organism>
<keyword evidence="4" id="KW-0804">Transcription</keyword>
<protein>
    <submittedName>
        <fullName evidence="6">LysR family transcriptional regulator</fullName>
    </submittedName>
</protein>
<dbReference type="EMBL" id="JAPDOD010000005">
    <property type="protein sequence ID" value="MDA0160395.1"/>
    <property type="molecule type" value="Genomic_DNA"/>
</dbReference>
<dbReference type="Proteomes" id="UP001149140">
    <property type="component" value="Unassembled WGS sequence"/>
</dbReference>
<dbReference type="InterPro" id="IPR000847">
    <property type="entry name" value="LysR_HTH_N"/>
</dbReference>
<dbReference type="GO" id="GO:0032993">
    <property type="term" value="C:protein-DNA complex"/>
    <property type="evidence" value="ECO:0007669"/>
    <property type="project" value="TreeGrafter"/>
</dbReference>
<evidence type="ECO:0000259" key="5">
    <source>
        <dbReference type="PROSITE" id="PS50931"/>
    </source>
</evidence>
<name>A0A9X3RZ09_9ACTN</name>
<dbReference type="GO" id="GO:0003700">
    <property type="term" value="F:DNA-binding transcription factor activity"/>
    <property type="evidence" value="ECO:0007669"/>
    <property type="project" value="InterPro"/>
</dbReference>
<dbReference type="PRINTS" id="PR00039">
    <property type="entry name" value="HTHLYSR"/>
</dbReference>
<proteinExistence type="inferred from homology"/>
<dbReference type="GO" id="GO:0003677">
    <property type="term" value="F:DNA binding"/>
    <property type="evidence" value="ECO:0007669"/>
    <property type="project" value="UniProtKB-KW"/>
</dbReference>
<keyword evidence="2" id="KW-0805">Transcription regulation</keyword>
<sequence length="113" mass="12369">MAHEQSFSRAAEKLSLSQPSVSHQIALLETEIGVRVFDRDRGRAGLRLTHVGEVLLELRPRWRGFVPAAIRRLRSADGGLRIILSEVTPSTLESRFISGEFDVASASAGSRAS</sequence>
<dbReference type="InterPro" id="IPR036388">
    <property type="entry name" value="WH-like_DNA-bd_sf"/>
</dbReference>
<keyword evidence="3" id="KW-0238">DNA-binding</keyword>
<dbReference type="PANTHER" id="PTHR30346:SF28">
    <property type="entry name" value="HTH-TYPE TRANSCRIPTIONAL REGULATOR CYNR"/>
    <property type="match status" value="1"/>
</dbReference>
<feature type="domain" description="HTH lysR-type" evidence="5">
    <location>
        <begin position="1"/>
        <end position="49"/>
    </location>
</feature>
<dbReference type="Gene3D" id="1.10.10.10">
    <property type="entry name" value="Winged helix-like DNA-binding domain superfamily/Winged helix DNA-binding domain"/>
    <property type="match status" value="1"/>
</dbReference>
<dbReference type="PANTHER" id="PTHR30346">
    <property type="entry name" value="TRANSCRIPTIONAL DUAL REGULATOR HCAR-RELATED"/>
    <property type="match status" value="1"/>
</dbReference>
<dbReference type="Pfam" id="PF00126">
    <property type="entry name" value="HTH_1"/>
    <property type="match status" value="1"/>
</dbReference>
<evidence type="ECO:0000313" key="6">
    <source>
        <dbReference type="EMBL" id="MDA0160395.1"/>
    </source>
</evidence>
<evidence type="ECO:0000256" key="2">
    <source>
        <dbReference type="ARBA" id="ARBA00023015"/>
    </source>
</evidence>
<dbReference type="SUPFAM" id="SSF46785">
    <property type="entry name" value="Winged helix' DNA-binding domain"/>
    <property type="match status" value="1"/>
</dbReference>
<dbReference type="InterPro" id="IPR036390">
    <property type="entry name" value="WH_DNA-bd_sf"/>
</dbReference>
<accession>A0A9X3RZ09</accession>
<comment type="similarity">
    <text evidence="1">Belongs to the LysR transcriptional regulatory family.</text>
</comment>
<dbReference type="RefSeq" id="WP_270039208.1">
    <property type="nucleotide sequence ID" value="NZ_JAPDOD010000005.1"/>
</dbReference>
<evidence type="ECO:0000256" key="1">
    <source>
        <dbReference type="ARBA" id="ARBA00009437"/>
    </source>
</evidence>
<reference evidence="6" key="1">
    <citation type="submission" date="2022-10" db="EMBL/GenBank/DDBJ databases">
        <title>The WGS of Solirubrobacter ginsenosidimutans DSM 21036.</title>
        <authorList>
            <person name="Jiang Z."/>
        </authorList>
    </citation>
    <scope>NUCLEOTIDE SEQUENCE</scope>
    <source>
        <strain evidence="6">DSM 21036</strain>
    </source>
</reference>